<dbReference type="STRING" id="1123014.SAMN02745746_00576"/>
<gene>
    <name evidence="2" type="ORF">SAMN02745746_00576</name>
</gene>
<dbReference type="AlphaFoldDB" id="A0A1Y6BEA1"/>
<dbReference type="Gene3D" id="1.10.150.690">
    <property type="entry name" value="DUF2063"/>
    <property type="match status" value="1"/>
</dbReference>
<keyword evidence="3" id="KW-1185">Reference proteome</keyword>
<keyword evidence="2" id="KW-0238">DNA-binding</keyword>
<sequence length="257" mass="27968">MISWTDWSSALLEAIADPERHAPSANLGLSAAGLAVYRNNYRVGLIDTLAYAYPVLGQLVGEEFFRALAREYVKRHASHSGNLHRYGAAFGDFLDSFEHVRHLPYLADVARLEWHVHRSYYAADATPPDLAVLATLEPERWGELRFGLADDVAVVASPWPIATIWLAHQPDSGVPLPERLGDHAETALVTRSAGTVKVERLDPATAAFLLALQQGAMLEAATNAALQPDPSFDLQALLGQLFERALLSSIQLPGGPS</sequence>
<dbReference type="InterPro" id="IPR018640">
    <property type="entry name" value="DUF2063"/>
</dbReference>
<feature type="domain" description="Putative DNA-binding" evidence="1">
    <location>
        <begin position="8"/>
        <end position="94"/>
    </location>
</feature>
<name>A0A1Y6BEA1_9NEIS</name>
<organism evidence="2 3">
    <name type="scientific">Pseudogulbenkiania subflava DSM 22618</name>
    <dbReference type="NCBI Taxonomy" id="1123014"/>
    <lineage>
        <taxon>Bacteria</taxon>
        <taxon>Pseudomonadati</taxon>
        <taxon>Pseudomonadota</taxon>
        <taxon>Betaproteobacteria</taxon>
        <taxon>Neisseriales</taxon>
        <taxon>Chromobacteriaceae</taxon>
        <taxon>Pseudogulbenkiania</taxon>
    </lineage>
</organism>
<protein>
    <submittedName>
        <fullName evidence="2">Putative DNA-binding domain-containing protein</fullName>
    </submittedName>
</protein>
<evidence type="ECO:0000259" key="1">
    <source>
        <dbReference type="Pfam" id="PF09836"/>
    </source>
</evidence>
<reference evidence="3" key="1">
    <citation type="submission" date="2017-04" db="EMBL/GenBank/DDBJ databases">
        <authorList>
            <person name="Varghese N."/>
            <person name="Submissions S."/>
        </authorList>
    </citation>
    <scope>NUCLEOTIDE SEQUENCE [LARGE SCALE GENOMIC DNA]</scope>
    <source>
        <strain evidence="3">DSM 22618</strain>
    </source>
</reference>
<dbReference type="RefSeq" id="WP_085274931.1">
    <property type="nucleotide sequence ID" value="NZ_FXAG01000002.1"/>
</dbReference>
<dbReference type="InterPro" id="IPR044922">
    <property type="entry name" value="DUF2063_N_sf"/>
</dbReference>
<evidence type="ECO:0000313" key="2">
    <source>
        <dbReference type="EMBL" id="SME99038.1"/>
    </source>
</evidence>
<dbReference type="Proteomes" id="UP000192920">
    <property type="component" value="Unassembled WGS sequence"/>
</dbReference>
<dbReference type="EMBL" id="FXAG01000002">
    <property type="protein sequence ID" value="SME99038.1"/>
    <property type="molecule type" value="Genomic_DNA"/>
</dbReference>
<evidence type="ECO:0000313" key="3">
    <source>
        <dbReference type="Proteomes" id="UP000192920"/>
    </source>
</evidence>
<proteinExistence type="predicted"/>
<dbReference type="Pfam" id="PF09836">
    <property type="entry name" value="DUF2063"/>
    <property type="match status" value="1"/>
</dbReference>
<dbReference type="GO" id="GO:0003677">
    <property type="term" value="F:DNA binding"/>
    <property type="evidence" value="ECO:0007669"/>
    <property type="project" value="UniProtKB-KW"/>
</dbReference>
<accession>A0A1Y6BEA1</accession>